<evidence type="ECO:0000256" key="7">
    <source>
        <dbReference type="ARBA" id="ARBA00023242"/>
    </source>
</evidence>
<keyword evidence="2" id="KW-0479">Metal-binding</keyword>
<dbReference type="InterPro" id="IPR013087">
    <property type="entry name" value="Znf_C2H2_type"/>
</dbReference>
<proteinExistence type="predicted"/>
<evidence type="ECO:0000256" key="3">
    <source>
        <dbReference type="ARBA" id="ARBA00022737"/>
    </source>
</evidence>
<dbReference type="OrthoDB" id="7852576at2759"/>
<evidence type="ECO:0000256" key="2">
    <source>
        <dbReference type="ARBA" id="ARBA00022723"/>
    </source>
</evidence>
<reference evidence="10" key="1">
    <citation type="submission" date="2020-11" db="EMBL/GenBank/DDBJ databases">
        <authorList>
            <person name="Tran Van P."/>
        </authorList>
    </citation>
    <scope>NUCLEOTIDE SEQUENCE</scope>
</reference>
<dbReference type="Proteomes" id="UP000677054">
    <property type="component" value="Unassembled WGS sequence"/>
</dbReference>
<gene>
    <name evidence="10" type="ORF">DSTB1V02_LOCUS7131</name>
</gene>
<evidence type="ECO:0000259" key="9">
    <source>
        <dbReference type="PROSITE" id="PS50157"/>
    </source>
</evidence>
<dbReference type="InterPro" id="IPR036236">
    <property type="entry name" value="Znf_C2H2_sf"/>
</dbReference>
<dbReference type="Pfam" id="PF00096">
    <property type="entry name" value="zf-C2H2"/>
    <property type="match status" value="1"/>
</dbReference>
<feature type="domain" description="C2H2-type" evidence="9">
    <location>
        <begin position="287"/>
        <end position="315"/>
    </location>
</feature>
<evidence type="ECO:0000256" key="5">
    <source>
        <dbReference type="ARBA" id="ARBA00023015"/>
    </source>
</evidence>
<comment type="subcellular location">
    <subcellularLocation>
        <location evidence="1">Nucleus</location>
    </subcellularLocation>
</comment>
<dbReference type="PANTHER" id="PTHR24399">
    <property type="entry name" value="ZINC FINGER AND BTB DOMAIN-CONTAINING"/>
    <property type="match status" value="1"/>
</dbReference>
<evidence type="ECO:0000313" key="10">
    <source>
        <dbReference type="EMBL" id="CAD7247297.1"/>
    </source>
</evidence>
<dbReference type="SMART" id="SM00355">
    <property type="entry name" value="ZnF_C2H2"/>
    <property type="match status" value="2"/>
</dbReference>
<evidence type="ECO:0000256" key="4">
    <source>
        <dbReference type="ARBA" id="ARBA00022833"/>
    </source>
</evidence>
<keyword evidence="3" id="KW-0677">Repeat</keyword>
<keyword evidence="7" id="KW-0539">Nucleus</keyword>
<dbReference type="GO" id="GO:0005654">
    <property type="term" value="C:nucleoplasm"/>
    <property type="evidence" value="ECO:0007669"/>
    <property type="project" value="TreeGrafter"/>
</dbReference>
<evidence type="ECO:0000256" key="8">
    <source>
        <dbReference type="PROSITE-ProRule" id="PRU00042"/>
    </source>
</evidence>
<protein>
    <recommendedName>
        <fullName evidence="9">C2H2-type domain-containing protein</fullName>
    </recommendedName>
</protein>
<keyword evidence="11" id="KW-1185">Reference proteome</keyword>
<dbReference type="SUPFAM" id="SSF57667">
    <property type="entry name" value="beta-beta-alpha zinc fingers"/>
    <property type="match status" value="2"/>
</dbReference>
<dbReference type="GO" id="GO:0000978">
    <property type="term" value="F:RNA polymerase II cis-regulatory region sequence-specific DNA binding"/>
    <property type="evidence" value="ECO:0007669"/>
    <property type="project" value="TreeGrafter"/>
</dbReference>
<name>A0A7R9A4G1_9CRUS</name>
<dbReference type="GO" id="GO:0001227">
    <property type="term" value="F:DNA-binding transcription repressor activity, RNA polymerase II-specific"/>
    <property type="evidence" value="ECO:0007669"/>
    <property type="project" value="TreeGrafter"/>
</dbReference>
<keyword evidence="4" id="KW-0862">Zinc</keyword>
<keyword evidence="5" id="KW-0805">Transcription regulation</keyword>
<sequence>KMATIGESTCVCCGSHEDVFLFRLQESIDFRGKIALLRMFGLPSNLQSLEHLEADVCSHCDVDLRSIISFVNMCCTTWKKLGFQTPRNSIVTRSLRKLHIRRSSTVRDKLGYGQKRLARSTTHVIEENLDPDFSFPQASLEVASGETMEVASQPSLPAKGSKKYTCEECHENFSSGKAFASHCLEAHGSVRPFKCPSCEKRQDPHCYSKMIEQQGFMPWCMTRPTIIVVIYVVKFSNNQQHFQIINGDVILTSLVSRPLILILFICPVNHSSHISFKESQNSKKEHCRCSDCGRILASKSELNRHIQTVHEMRRDHLCSKCGRSFSSNTSLTGMPSCI</sequence>
<organism evidence="10">
    <name type="scientific">Darwinula stevensoni</name>
    <dbReference type="NCBI Taxonomy" id="69355"/>
    <lineage>
        <taxon>Eukaryota</taxon>
        <taxon>Metazoa</taxon>
        <taxon>Ecdysozoa</taxon>
        <taxon>Arthropoda</taxon>
        <taxon>Crustacea</taxon>
        <taxon>Oligostraca</taxon>
        <taxon>Ostracoda</taxon>
        <taxon>Podocopa</taxon>
        <taxon>Podocopida</taxon>
        <taxon>Darwinulocopina</taxon>
        <taxon>Darwinuloidea</taxon>
        <taxon>Darwinulidae</taxon>
        <taxon>Darwinula</taxon>
    </lineage>
</organism>
<dbReference type="EMBL" id="LR900925">
    <property type="protein sequence ID" value="CAD7247297.1"/>
    <property type="molecule type" value="Genomic_DNA"/>
</dbReference>
<dbReference type="EMBL" id="CAJPEV010001408">
    <property type="protein sequence ID" value="CAG0892479.1"/>
    <property type="molecule type" value="Genomic_DNA"/>
</dbReference>
<evidence type="ECO:0000313" key="11">
    <source>
        <dbReference type="Proteomes" id="UP000677054"/>
    </source>
</evidence>
<dbReference type="PROSITE" id="PS00028">
    <property type="entry name" value="ZINC_FINGER_C2H2_1"/>
    <property type="match status" value="2"/>
</dbReference>
<dbReference type="PROSITE" id="PS50157">
    <property type="entry name" value="ZINC_FINGER_C2H2_2"/>
    <property type="match status" value="2"/>
</dbReference>
<dbReference type="GO" id="GO:0008270">
    <property type="term" value="F:zinc ion binding"/>
    <property type="evidence" value="ECO:0007669"/>
    <property type="project" value="UniProtKB-KW"/>
</dbReference>
<evidence type="ECO:0000256" key="6">
    <source>
        <dbReference type="ARBA" id="ARBA00023163"/>
    </source>
</evidence>
<dbReference type="AlphaFoldDB" id="A0A7R9A4G1"/>
<keyword evidence="6" id="KW-0804">Transcription</keyword>
<dbReference type="PANTHER" id="PTHR24399:SF23">
    <property type="entry name" value="C2H2-TYPE DOMAIN-CONTAINING PROTEIN"/>
    <property type="match status" value="1"/>
</dbReference>
<accession>A0A7R9A4G1</accession>
<feature type="non-terminal residue" evidence="10">
    <location>
        <position position="1"/>
    </location>
</feature>
<evidence type="ECO:0000256" key="1">
    <source>
        <dbReference type="ARBA" id="ARBA00004123"/>
    </source>
</evidence>
<dbReference type="Gene3D" id="3.30.160.60">
    <property type="entry name" value="Classic Zinc Finger"/>
    <property type="match status" value="2"/>
</dbReference>
<keyword evidence="8" id="KW-0863">Zinc-finger</keyword>
<feature type="domain" description="C2H2-type" evidence="9">
    <location>
        <begin position="164"/>
        <end position="192"/>
    </location>
</feature>